<proteinExistence type="predicted"/>
<evidence type="ECO:0000256" key="1">
    <source>
        <dbReference type="SAM" id="MobiDB-lite"/>
    </source>
</evidence>
<evidence type="ECO:0000313" key="2">
    <source>
        <dbReference type="EMBL" id="RTG80100.1"/>
    </source>
</evidence>
<reference evidence="2 3" key="1">
    <citation type="journal article" date="2019" name="PLoS Pathog.">
        <title>Genome sequence of the bovine parasite Schistosoma bovis Tanzania.</title>
        <authorList>
            <person name="Oey H."/>
            <person name="Zakrzewski M."/>
            <person name="Gobert G."/>
            <person name="Gravermann K."/>
            <person name="Stoye J."/>
            <person name="Jones M."/>
            <person name="Mcmanus D."/>
            <person name="Krause L."/>
        </authorList>
    </citation>
    <scope>NUCLEOTIDE SEQUENCE [LARGE SCALE GENOMIC DNA]</scope>
    <source>
        <strain evidence="2 3">TAN1997</strain>
    </source>
</reference>
<keyword evidence="3" id="KW-1185">Reference proteome</keyword>
<sequence length="167" mass="19161">RISQIATEIGRYNIKGKSNIFRYNTKNTNAITLDEETLEGVETFTYLGSVIDEQGRSDADLRARIGKAGTASLQTFNTNIKIVLLYGAEASRTTTTIIKMRTNQLPAEEETRKSHWENPERKRKRGSKTWYQCLKSLTSNLSHVGRYRLLDCVPRDYLNRPTEQSRN</sequence>
<organism evidence="2 3">
    <name type="scientific">Schistosoma bovis</name>
    <name type="common">Blood fluke</name>
    <dbReference type="NCBI Taxonomy" id="6184"/>
    <lineage>
        <taxon>Eukaryota</taxon>
        <taxon>Metazoa</taxon>
        <taxon>Spiralia</taxon>
        <taxon>Lophotrochozoa</taxon>
        <taxon>Platyhelminthes</taxon>
        <taxon>Trematoda</taxon>
        <taxon>Digenea</taxon>
        <taxon>Strigeidida</taxon>
        <taxon>Schistosomatoidea</taxon>
        <taxon>Schistosomatidae</taxon>
        <taxon>Schistosoma</taxon>
    </lineage>
</organism>
<feature type="non-terminal residue" evidence="2">
    <location>
        <position position="1"/>
    </location>
</feature>
<dbReference type="Proteomes" id="UP000290809">
    <property type="component" value="Unassembled WGS sequence"/>
</dbReference>
<name>A0A430PXB6_SCHBO</name>
<feature type="region of interest" description="Disordered" evidence="1">
    <location>
        <begin position="104"/>
        <end position="123"/>
    </location>
</feature>
<gene>
    <name evidence="2" type="ORF">DC041_0011243</name>
</gene>
<protein>
    <submittedName>
        <fullName evidence="2">Uncharacterized protein</fullName>
    </submittedName>
</protein>
<dbReference type="AlphaFoldDB" id="A0A430PXB6"/>
<feature type="non-terminal residue" evidence="2">
    <location>
        <position position="167"/>
    </location>
</feature>
<accession>A0A430PXB6</accession>
<dbReference type="STRING" id="6184.A0A430PXB6"/>
<comment type="caution">
    <text evidence="2">The sequence shown here is derived from an EMBL/GenBank/DDBJ whole genome shotgun (WGS) entry which is preliminary data.</text>
</comment>
<evidence type="ECO:0000313" key="3">
    <source>
        <dbReference type="Proteomes" id="UP000290809"/>
    </source>
</evidence>
<dbReference type="EMBL" id="QMKO01004533">
    <property type="protein sequence ID" value="RTG80100.1"/>
    <property type="molecule type" value="Genomic_DNA"/>
</dbReference>
<feature type="compositionally biased region" description="Basic and acidic residues" evidence="1">
    <location>
        <begin position="109"/>
        <end position="120"/>
    </location>
</feature>